<name>A0ABX7YY33_9GAMM</name>
<evidence type="ECO:0000259" key="4">
    <source>
        <dbReference type="Pfam" id="PF16113"/>
    </source>
</evidence>
<evidence type="ECO:0000313" key="5">
    <source>
        <dbReference type="EMBL" id="QUN07619.1"/>
    </source>
</evidence>
<keyword evidence="6" id="KW-1185">Reference proteome</keyword>
<dbReference type="EC" id="3.1.2.4" evidence="2"/>
<evidence type="ECO:0000256" key="3">
    <source>
        <dbReference type="ARBA" id="ARBA00022801"/>
    </source>
</evidence>
<reference evidence="5 6" key="1">
    <citation type="submission" date="2021-04" db="EMBL/GenBank/DDBJ databases">
        <title>Novel species identification of genus Shewanella.</title>
        <authorList>
            <person name="Liu G."/>
        </authorList>
    </citation>
    <scope>NUCLEOTIDE SEQUENCE [LARGE SCALE GENOMIC DNA]</scope>
    <source>
        <strain evidence="5 6">FJAT-54481</strain>
    </source>
</reference>
<dbReference type="SUPFAM" id="SSF52096">
    <property type="entry name" value="ClpP/crotonase"/>
    <property type="match status" value="1"/>
</dbReference>
<dbReference type="PANTHER" id="PTHR43176:SF3">
    <property type="entry name" value="3-HYDROXYISOBUTYRYL-COA HYDROLASE, MITOCHONDRIAL"/>
    <property type="match status" value="1"/>
</dbReference>
<proteinExistence type="predicted"/>
<comment type="catalytic activity">
    <reaction evidence="1">
        <text>3-hydroxy-2-methylpropanoyl-CoA + H2O = 3-hydroxy-2-methylpropanoate + CoA + H(+)</text>
        <dbReference type="Rhea" id="RHEA:20888"/>
        <dbReference type="ChEBI" id="CHEBI:11805"/>
        <dbReference type="ChEBI" id="CHEBI:15377"/>
        <dbReference type="ChEBI" id="CHEBI:15378"/>
        <dbReference type="ChEBI" id="CHEBI:57287"/>
        <dbReference type="ChEBI" id="CHEBI:57340"/>
        <dbReference type="EC" id="3.1.2.4"/>
    </reaction>
</comment>
<dbReference type="EMBL" id="CP073587">
    <property type="protein sequence ID" value="QUN07619.1"/>
    <property type="molecule type" value="Genomic_DNA"/>
</dbReference>
<dbReference type="PANTHER" id="PTHR43176">
    <property type="entry name" value="3-HYDROXYISOBUTYRYL-COA HYDROLASE-RELATED"/>
    <property type="match status" value="1"/>
</dbReference>
<keyword evidence="3" id="KW-0378">Hydrolase</keyword>
<dbReference type="Pfam" id="PF16113">
    <property type="entry name" value="ECH_2"/>
    <property type="match status" value="1"/>
</dbReference>
<dbReference type="InterPro" id="IPR029045">
    <property type="entry name" value="ClpP/crotonase-like_dom_sf"/>
</dbReference>
<dbReference type="Gene3D" id="3.90.226.10">
    <property type="entry name" value="2-enoyl-CoA Hydratase, Chain A, domain 1"/>
    <property type="match status" value="1"/>
</dbReference>
<gene>
    <name evidence="5" type="ORF">KDN34_10740</name>
</gene>
<dbReference type="InterPro" id="IPR032259">
    <property type="entry name" value="HIBYL-CoA-H"/>
</dbReference>
<protein>
    <recommendedName>
        <fullName evidence="2">3-hydroxyisobutyryl-CoA hydrolase</fullName>
        <ecNumber evidence="2">3.1.2.4</ecNumber>
    </recommendedName>
</protein>
<evidence type="ECO:0000256" key="2">
    <source>
        <dbReference type="ARBA" id="ARBA00011915"/>
    </source>
</evidence>
<sequence length="366" mass="40553">MLFTTLKTVSGKLLGIATLNAEKSLNALTFDMVRLLAQQLRQWQQDSQIAAVILEAKGEKAFCAGGDVRAIYYAQQCHPGSFTCEAERFFEEEYRLDYLIHTYGKPVLLWGDGIVMGGGLGLMMGASHRIVTERSRIAMPEVTIGLYPDVGASYFLRRLPGKTGLFLGLTAYNLNAADARYCGFANHFLASSDKQRLFDAMTTLNWGGNHTLNHQKLHDLLTMLAANCSEHSGNSRLKAHQSLLDELMSGELPQIVEKMQRLVSELTWLDKARNTMLSGSPLSWALAWEQAHLGKSLTLADCFRMELGWSLNCCAIGDFCEGVRALLVDKDRSPQWRYGKGQLAPPDVLAALLADPFSHDHPLADL</sequence>
<feature type="domain" description="Enoyl-CoA hydratase/isomerase" evidence="4">
    <location>
        <begin position="15"/>
        <end position="346"/>
    </location>
</feature>
<dbReference type="InterPro" id="IPR045004">
    <property type="entry name" value="ECH_dom"/>
</dbReference>
<dbReference type="CDD" id="cd06558">
    <property type="entry name" value="crotonase-like"/>
    <property type="match status" value="1"/>
</dbReference>
<evidence type="ECO:0000313" key="6">
    <source>
        <dbReference type="Proteomes" id="UP000679575"/>
    </source>
</evidence>
<dbReference type="NCBIfam" id="NF004127">
    <property type="entry name" value="PRK05617.1"/>
    <property type="match status" value="1"/>
</dbReference>
<dbReference type="Proteomes" id="UP000679575">
    <property type="component" value="Chromosome"/>
</dbReference>
<organism evidence="5 6">
    <name type="scientific">Shewanella yunxiaonensis</name>
    <dbReference type="NCBI Taxonomy" id="2829809"/>
    <lineage>
        <taxon>Bacteria</taxon>
        <taxon>Pseudomonadati</taxon>
        <taxon>Pseudomonadota</taxon>
        <taxon>Gammaproteobacteria</taxon>
        <taxon>Alteromonadales</taxon>
        <taxon>Shewanellaceae</taxon>
        <taxon>Shewanella</taxon>
    </lineage>
</organism>
<evidence type="ECO:0000256" key="1">
    <source>
        <dbReference type="ARBA" id="ARBA00001709"/>
    </source>
</evidence>
<accession>A0ABX7YY33</accession>